<dbReference type="PROSITE" id="PS51186">
    <property type="entry name" value="GNAT"/>
    <property type="match status" value="1"/>
</dbReference>
<dbReference type="STRING" id="402384.HM131_15495"/>
<organism evidence="2 3">
    <name type="scientific">Halobacillus mangrovi</name>
    <dbReference type="NCBI Taxonomy" id="402384"/>
    <lineage>
        <taxon>Bacteria</taxon>
        <taxon>Bacillati</taxon>
        <taxon>Bacillota</taxon>
        <taxon>Bacilli</taxon>
        <taxon>Bacillales</taxon>
        <taxon>Bacillaceae</taxon>
        <taxon>Halobacillus</taxon>
    </lineage>
</organism>
<keyword evidence="3" id="KW-1185">Reference proteome</keyword>
<feature type="domain" description="N-acetyltransferase" evidence="1">
    <location>
        <begin position="1"/>
        <end position="164"/>
    </location>
</feature>
<dbReference type="PANTHER" id="PTHR43415">
    <property type="entry name" value="SPERMIDINE N(1)-ACETYLTRANSFERASE"/>
    <property type="match status" value="1"/>
</dbReference>
<dbReference type="InterPro" id="IPR016181">
    <property type="entry name" value="Acyl_CoA_acyltransferase"/>
</dbReference>
<dbReference type="Gene3D" id="3.40.630.30">
    <property type="match status" value="1"/>
</dbReference>
<protein>
    <recommendedName>
        <fullName evidence="1">N-acetyltransferase domain-containing protein</fullName>
    </recommendedName>
</protein>
<evidence type="ECO:0000313" key="3">
    <source>
        <dbReference type="Proteomes" id="UP000192527"/>
    </source>
</evidence>
<accession>A0A1W6A154</accession>
<sequence length="164" mass="18647">MISIVRPEEARAFVSLSNQLEKESDFLLYEAGERGMSIEKARSLIESIGKQENSVLFAARDHNKLIGHVMCIGGSAKRNRHSAKVVTGVLAGYQGKAWASQLFAKVDRWAIDHHIHRLELTVMIHNERALKLYKKIGFKVEGIKKQSLLVNNKWVDEYLMAKIF</sequence>
<dbReference type="PANTHER" id="PTHR43415:SF3">
    <property type="entry name" value="GNAT-FAMILY ACETYLTRANSFERASE"/>
    <property type="match status" value="1"/>
</dbReference>
<evidence type="ECO:0000259" key="1">
    <source>
        <dbReference type="PROSITE" id="PS51186"/>
    </source>
</evidence>
<evidence type="ECO:0000313" key="2">
    <source>
        <dbReference type="EMBL" id="ARI79237.1"/>
    </source>
</evidence>
<name>A0A1W6A154_9BACI</name>
<dbReference type="SUPFAM" id="SSF55729">
    <property type="entry name" value="Acyl-CoA N-acyltransferases (Nat)"/>
    <property type="match status" value="1"/>
</dbReference>
<dbReference type="KEGG" id="hmn:HM131_15495"/>
<reference evidence="2 3" key="1">
    <citation type="submission" date="2017-04" db="EMBL/GenBank/DDBJ databases">
        <title>The whole genome sequencing and assembly of Halobacillus mangrovi strain.</title>
        <authorList>
            <person name="Lee S.-J."/>
            <person name="Park M.-K."/>
            <person name="Kim J.-Y."/>
            <person name="Lee Y.-J."/>
            <person name="Yi H."/>
            <person name="Bahn Y.-S."/>
            <person name="Kim J.F."/>
            <person name="Lee D.-W."/>
        </authorList>
    </citation>
    <scope>NUCLEOTIDE SEQUENCE [LARGE SCALE GENOMIC DNA]</scope>
    <source>
        <strain evidence="2 3">KTB 131</strain>
    </source>
</reference>
<dbReference type="OrthoDB" id="948250at2"/>
<dbReference type="InterPro" id="IPR000182">
    <property type="entry name" value="GNAT_dom"/>
</dbReference>
<dbReference type="GO" id="GO:0016747">
    <property type="term" value="F:acyltransferase activity, transferring groups other than amino-acyl groups"/>
    <property type="evidence" value="ECO:0007669"/>
    <property type="project" value="InterPro"/>
</dbReference>
<dbReference type="Proteomes" id="UP000192527">
    <property type="component" value="Chromosome"/>
</dbReference>
<dbReference type="AlphaFoldDB" id="A0A1W6A154"/>
<proteinExistence type="predicted"/>
<dbReference type="Pfam" id="PF00583">
    <property type="entry name" value="Acetyltransf_1"/>
    <property type="match status" value="1"/>
</dbReference>
<dbReference type="EMBL" id="CP020772">
    <property type="protein sequence ID" value="ARI79237.1"/>
    <property type="molecule type" value="Genomic_DNA"/>
</dbReference>
<dbReference type="CDD" id="cd04301">
    <property type="entry name" value="NAT_SF"/>
    <property type="match status" value="1"/>
</dbReference>
<gene>
    <name evidence="2" type="ORF">HM131_15495</name>
</gene>